<dbReference type="GO" id="GO:0005840">
    <property type="term" value="C:ribosome"/>
    <property type="evidence" value="ECO:0007669"/>
    <property type="project" value="UniProtKB-KW"/>
</dbReference>
<evidence type="ECO:0000313" key="11">
    <source>
        <dbReference type="Proteomes" id="UP000009183"/>
    </source>
</evidence>
<dbReference type="Gene3D" id="2.30.30.30">
    <property type="match status" value="1"/>
</dbReference>
<keyword evidence="3" id="KW-0805">Transcription regulation</keyword>
<name>F6GT24_VITVI</name>
<evidence type="ECO:0000256" key="8">
    <source>
        <dbReference type="SAM" id="MobiDB-lite"/>
    </source>
</evidence>
<dbReference type="PANTHER" id="PTHR13691">
    <property type="entry name" value="RIBOSOMAL PROTEIN L2"/>
    <property type="match status" value="1"/>
</dbReference>
<accession>F6GT24</accession>
<feature type="region of interest" description="Disordered" evidence="8">
    <location>
        <begin position="120"/>
        <end position="168"/>
    </location>
</feature>
<dbReference type="ExpressionAtlas" id="F6GT24">
    <property type="expression patterns" value="baseline and differential"/>
</dbReference>
<keyword evidence="6" id="KW-0539">Nucleus</keyword>
<dbReference type="InterPro" id="IPR022669">
    <property type="entry name" value="Ribosomal_uL2_C"/>
</dbReference>
<dbReference type="InterPro" id="IPR002171">
    <property type="entry name" value="Ribosomal_uL2"/>
</dbReference>
<dbReference type="GO" id="GO:0006412">
    <property type="term" value="P:translation"/>
    <property type="evidence" value="ECO:0007669"/>
    <property type="project" value="InterPro"/>
</dbReference>
<dbReference type="InterPro" id="IPR008991">
    <property type="entry name" value="Translation_prot_SH3-like_sf"/>
</dbReference>
<dbReference type="InterPro" id="IPR014722">
    <property type="entry name" value="Rib_uL2_dom2"/>
</dbReference>
<dbReference type="Proteomes" id="UP000009183">
    <property type="component" value="Chromosome 17"/>
</dbReference>
<evidence type="ECO:0000256" key="4">
    <source>
        <dbReference type="ARBA" id="ARBA00023125"/>
    </source>
</evidence>
<protein>
    <recommendedName>
        <fullName evidence="9">NAC domain-containing protein</fullName>
    </recommendedName>
</protein>
<dbReference type="SUPFAM" id="SSF101941">
    <property type="entry name" value="NAC domain"/>
    <property type="match status" value="1"/>
</dbReference>
<dbReference type="Gene3D" id="4.10.950.10">
    <property type="entry name" value="Ribosomal protein L2, domain 3"/>
    <property type="match status" value="1"/>
</dbReference>
<dbReference type="PaxDb" id="29760-VIT_17s0000g06990.t01"/>
<dbReference type="InterPro" id="IPR003441">
    <property type="entry name" value="NAC-dom"/>
</dbReference>
<dbReference type="SMART" id="SM01382">
    <property type="entry name" value="Ribosomal_L2_C"/>
    <property type="match status" value="1"/>
</dbReference>
<proteinExistence type="inferred from homology"/>
<dbReference type="InParanoid" id="F6GT24"/>
<gene>
    <name evidence="10" type="ordered locus">VIT_17s0000g06990</name>
</gene>
<dbReference type="PROSITE" id="PS51005">
    <property type="entry name" value="NAC"/>
    <property type="match status" value="1"/>
</dbReference>
<dbReference type="STRING" id="29760.F6GT24"/>
<evidence type="ECO:0000259" key="9">
    <source>
        <dbReference type="PROSITE" id="PS51005"/>
    </source>
</evidence>
<dbReference type="EMBL" id="FN594950">
    <property type="protein sequence ID" value="CCB43048.1"/>
    <property type="molecule type" value="Genomic_DNA"/>
</dbReference>
<dbReference type="Pfam" id="PF03947">
    <property type="entry name" value="Ribosomal_L2_C"/>
    <property type="match status" value="1"/>
</dbReference>
<evidence type="ECO:0000256" key="6">
    <source>
        <dbReference type="ARBA" id="ARBA00023242"/>
    </source>
</evidence>
<reference evidence="11" key="1">
    <citation type="journal article" date="2007" name="Nature">
        <title>The grapevine genome sequence suggests ancestral hexaploidization in major angiosperm phyla.</title>
        <authorList>
            <consortium name="The French-Italian Public Consortium for Grapevine Genome Characterization."/>
            <person name="Jaillon O."/>
            <person name="Aury J.-M."/>
            <person name="Noel B."/>
            <person name="Policriti A."/>
            <person name="Clepet C."/>
            <person name="Casagrande A."/>
            <person name="Choisne N."/>
            <person name="Aubourg S."/>
            <person name="Vitulo N."/>
            <person name="Jubin C."/>
            <person name="Vezzi A."/>
            <person name="Legeai F."/>
            <person name="Hugueney P."/>
            <person name="Dasilva C."/>
            <person name="Horner D."/>
            <person name="Mica E."/>
            <person name="Jublot D."/>
            <person name="Poulain J."/>
            <person name="Bruyere C."/>
            <person name="Billault A."/>
            <person name="Segurens B."/>
            <person name="Gouyvenoux M."/>
            <person name="Ugarte E."/>
            <person name="Cattonaro F."/>
            <person name="Anthouard V."/>
            <person name="Vico V."/>
            <person name="Del Fabbro C."/>
            <person name="Alaux M."/>
            <person name="Di Gaspero G."/>
            <person name="Dumas V."/>
            <person name="Felice N."/>
            <person name="Paillard S."/>
            <person name="Juman I."/>
            <person name="Moroldo M."/>
            <person name="Scalabrin S."/>
            <person name="Canaguier A."/>
            <person name="Le Clainche I."/>
            <person name="Malacrida G."/>
            <person name="Durand E."/>
            <person name="Pesole G."/>
            <person name="Laucou V."/>
            <person name="Chatelet P."/>
            <person name="Merdinoglu D."/>
            <person name="Delledonne M."/>
            <person name="Pezzotti M."/>
            <person name="Lecharny A."/>
            <person name="Scarpelli C."/>
            <person name="Artiguenave F."/>
            <person name="Pe M.E."/>
            <person name="Valle G."/>
            <person name="Morgante M."/>
            <person name="Caboche M."/>
            <person name="Adam-Blondon A.-F."/>
            <person name="Weissenbach J."/>
            <person name="Quetier F."/>
            <person name="Wincker P."/>
        </authorList>
    </citation>
    <scope>NUCLEOTIDE SEQUENCE [LARGE SCALE GENOMIC DNA]</scope>
    <source>
        <strain evidence="11">cv. Pinot noir / PN40024</strain>
    </source>
</reference>
<evidence type="ECO:0000256" key="5">
    <source>
        <dbReference type="ARBA" id="ARBA00023163"/>
    </source>
</evidence>
<dbReference type="InterPro" id="IPR014726">
    <property type="entry name" value="Ribosomal_uL2_dom3"/>
</dbReference>
<keyword evidence="7" id="KW-0687">Ribonucleoprotein</keyword>
<dbReference type="Pfam" id="PF02365">
    <property type="entry name" value="NAM"/>
    <property type="match status" value="1"/>
</dbReference>
<keyword evidence="5" id="KW-0804">Transcription</keyword>
<dbReference type="PANTHER" id="PTHR13691:SF5">
    <property type="entry name" value="LARGE RIBOSOMAL SUBUNIT PROTEIN UL2M"/>
    <property type="match status" value="1"/>
</dbReference>
<sequence length="168" mass="19199">MEVAEGDKARFSLKKLPMGYRFLPTDEELVVYYLINKAFYRPLPAEVIPDIREREFYSSPPSDLDLLILDMVDKKLTTLKLPSGEVRLISKNCSTVGQSDMWEMLGADLSVVRGVVMNPVDHPHRSGEGRAPIGRKKPTTPWGYPALGRRSRKRNKYSDNLILHRRSK</sequence>
<dbReference type="GO" id="GO:0003677">
    <property type="term" value="F:DNA binding"/>
    <property type="evidence" value="ECO:0007669"/>
    <property type="project" value="UniProtKB-KW"/>
</dbReference>
<evidence type="ECO:0000256" key="1">
    <source>
        <dbReference type="ARBA" id="ARBA00005636"/>
    </source>
</evidence>
<keyword evidence="2" id="KW-0689">Ribosomal protein</keyword>
<dbReference type="GO" id="GO:0006355">
    <property type="term" value="P:regulation of DNA-templated transcription"/>
    <property type="evidence" value="ECO:0007669"/>
    <property type="project" value="InterPro"/>
</dbReference>
<feature type="domain" description="NAC" evidence="9">
    <location>
        <begin position="16"/>
        <end position="168"/>
    </location>
</feature>
<organism evidence="10 11">
    <name type="scientific">Vitis vinifera</name>
    <name type="common">Grape</name>
    <dbReference type="NCBI Taxonomy" id="29760"/>
    <lineage>
        <taxon>Eukaryota</taxon>
        <taxon>Viridiplantae</taxon>
        <taxon>Streptophyta</taxon>
        <taxon>Embryophyta</taxon>
        <taxon>Tracheophyta</taxon>
        <taxon>Spermatophyta</taxon>
        <taxon>Magnoliopsida</taxon>
        <taxon>eudicotyledons</taxon>
        <taxon>Gunneridae</taxon>
        <taxon>Pentapetalae</taxon>
        <taxon>rosids</taxon>
        <taxon>Vitales</taxon>
        <taxon>Vitaceae</taxon>
        <taxon>Viteae</taxon>
        <taxon>Vitis</taxon>
    </lineage>
</organism>
<dbReference type="GO" id="GO:0003735">
    <property type="term" value="F:structural constituent of ribosome"/>
    <property type="evidence" value="ECO:0007669"/>
    <property type="project" value="InterPro"/>
</dbReference>
<keyword evidence="11" id="KW-1185">Reference proteome</keyword>
<keyword evidence="4" id="KW-0238">DNA-binding</keyword>
<dbReference type="InterPro" id="IPR036093">
    <property type="entry name" value="NAC_dom_sf"/>
</dbReference>
<dbReference type="AlphaFoldDB" id="F6GT24"/>
<dbReference type="HOGENOM" id="CLU_1589385_0_0_1"/>
<evidence type="ECO:0000256" key="7">
    <source>
        <dbReference type="ARBA" id="ARBA00023274"/>
    </source>
</evidence>
<evidence type="ECO:0000256" key="3">
    <source>
        <dbReference type="ARBA" id="ARBA00023015"/>
    </source>
</evidence>
<dbReference type="SUPFAM" id="SSF50104">
    <property type="entry name" value="Translation proteins SH3-like domain"/>
    <property type="match status" value="1"/>
</dbReference>
<comment type="similarity">
    <text evidence="1">Belongs to the universal ribosomal protein uL2 family.</text>
</comment>
<evidence type="ECO:0000256" key="2">
    <source>
        <dbReference type="ARBA" id="ARBA00022980"/>
    </source>
</evidence>
<dbReference type="eggNOG" id="KOG0438">
    <property type="taxonomic scope" value="Eukaryota"/>
</dbReference>
<evidence type="ECO:0000313" key="10">
    <source>
        <dbReference type="EMBL" id="CCB43048.1"/>
    </source>
</evidence>
<dbReference type="GO" id="GO:1990904">
    <property type="term" value="C:ribonucleoprotein complex"/>
    <property type="evidence" value="ECO:0007669"/>
    <property type="project" value="UniProtKB-KW"/>
</dbReference>